<keyword evidence="2" id="KW-1185">Reference proteome</keyword>
<organism evidence="1 2">
    <name type="scientific">Eretmocerus hayati</name>
    <dbReference type="NCBI Taxonomy" id="131215"/>
    <lineage>
        <taxon>Eukaryota</taxon>
        <taxon>Metazoa</taxon>
        <taxon>Ecdysozoa</taxon>
        <taxon>Arthropoda</taxon>
        <taxon>Hexapoda</taxon>
        <taxon>Insecta</taxon>
        <taxon>Pterygota</taxon>
        <taxon>Neoptera</taxon>
        <taxon>Endopterygota</taxon>
        <taxon>Hymenoptera</taxon>
        <taxon>Apocrita</taxon>
        <taxon>Proctotrupomorpha</taxon>
        <taxon>Chalcidoidea</taxon>
        <taxon>Aphelinidae</taxon>
        <taxon>Aphelininae</taxon>
        <taxon>Eretmocerus</taxon>
    </lineage>
</organism>
<dbReference type="EMBL" id="CM056744">
    <property type="protein sequence ID" value="KAJ8667478.1"/>
    <property type="molecule type" value="Genomic_DNA"/>
</dbReference>
<sequence length="503" mass="57394">MIAVETVILITVVAVLLVVFLAVGRKSDSVSKLPPGPFPWPFVGNVKQLRKLSQKLGGQHVALLELSRQYASPVFKLRLGRNDTFVVSGKQGIHTVLNSEEYEGRPWNYFIRLRNMGKKKGITMNDGPEWRCIRSWFVRSMRSVGFARREMSEYITEELECILENIQDGGVRQMKQIIVPAIINVLWIFAAGKKFDQNKLQYFIDLMGRRAQAFDMTGGILSAFPWIRHIAPNYSGYNLLVTLNNEFKSILTEIIDEHKKNFIAGTERDVIDMFLTEMYSGKGPETVFDDDQLVMILVDILLAGLNITATTLDFLFLTMLINQDSQRLLHDEIDRVIGQDRLPNMNDKANMPYLEAVILESQRLAPVVPVIGPRRVLRDTELLGYHIPRESFVIINLHSIHADSELYPEPKLFKPERFLVEPHSSSRFRDDNLLFFGKGKRQCPGVALAKTALFLLFAGIMQRYEILPVPDQDPPSLRINPGLTLSPKPYNVLLRMRKVNEPD</sequence>
<evidence type="ECO:0000313" key="2">
    <source>
        <dbReference type="Proteomes" id="UP001239111"/>
    </source>
</evidence>
<protein>
    <submittedName>
        <fullName evidence="1">Uncharacterized protein</fullName>
    </submittedName>
</protein>
<accession>A0ACC2N8P5</accession>
<dbReference type="Proteomes" id="UP001239111">
    <property type="component" value="Chromosome 4"/>
</dbReference>
<reference evidence="1" key="1">
    <citation type="submission" date="2023-04" db="EMBL/GenBank/DDBJ databases">
        <title>A chromosome-level genome assembly of the parasitoid wasp Eretmocerus hayati.</title>
        <authorList>
            <person name="Zhong Y."/>
            <person name="Liu S."/>
            <person name="Liu Y."/>
        </authorList>
    </citation>
    <scope>NUCLEOTIDE SEQUENCE</scope>
    <source>
        <strain evidence="1">ZJU_SS_LIU_2023</strain>
    </source>
</reference>
<comment type="caution">
    <text evidence="1">The sequence shown here is derived from an EMBL/GenBank/DDBJ whole genome shotgun (WGS) entry which is preliminary data.</text>
</comment>
<evidence type="ECO:0000313" key="1">
    <source>
        <dbReference type="EMBL" id="KAJ8667478.1"/>
    </source>
</evidence>
<proteinExistence type="predicted"/>
<name>A0ACC2N8P5_9HYME</name>
<gene>
    <name evidence="1" type="ORF">QAD02_009141</name>
</gene>